<protein>
    <submittedName>
        <fullName evidence="1">AlNc14C83G5357 protein</fullName>
    </submittedName>
</protein>
<dbReference type="HOGENOM" id="CLU_2311400_0_0_1"/>
<organism evidence="1">
    <name type="scientific">Albugo laibachii Nc14</name>
    <dbReference type="NCBI Taxonomy" id="890382"/>
    <lineage>
        <taxon>Eukaryota</taxon>
        <taxon>Sar</taxon>
        <taxon>Stramenopiles</taxon>
        <taxon>Oomycota</taxon>
        <taxon>Peronosporomycetes</taxon>
        <taxon>Albuginales</taxon>
        <taxon>Albuginaceae</taxon>
        <taxon>Albugo</taxon>
    </lineage>
</organism>
<gene>
    <name evidence="1" type="primary">AlNc14C83G5357</name>
    <name evidence="1" type="ORF">ALNC14_060960</name>
</gene>
<evidence type="ECO:0000313" key="1">
    <source>
        <dbReference type="EMBL" id="CCA19953.1"/>
    </source>
</evidence>
<reference evidence="1" key="2">
    <citation type="submission" date="2011-02" db="EMBL/GenBank/DDBJ databases">
        <authorList>
            <person name="MacLean D."/>
        </authorList>
    </citation>
    <scope>NUCLEOTIDE SEQUENCE</scope>
</reference>
<sequence length="100" mass="11528">MAKYTCLKVYARASHAGRTEEQFQIAVLECKSRSLQERLDVTLLEISSCHFFTDNTRHYSSGKMYCATAESSWSDVTSRQSFLFVSNFRILQYCKCTQST</sequence>
<dbReference type="AlphaFoldDB" id="F0WFH1"/>
<accession>F0WFH1</accession>
<name>F0WFH1_9STRA</name>
<reference evidence="1" key="1">
    <citation type="journal article" date="2011" name="PLoS Biol.">
        <title>Gene gain and loss during evolution of obligate parasitism in the white rust pathogen of Arabidopsis thaliana.</title>
        <authorList>
            <person name="Kemen E."/>
            <person name="Gardiner A."/>
            <person name="Schultz-Larsen T."/>
            <person name="Kemen A.C."/>
            <person name="Balmuth A.L."/>
            <person name="Robert-Seilaniantz A."/>
            <person name="Bailey K."/>
            <person name="Holub E."/>
            <person name="Studholme D.J."/>
            <person name="Maclean D."/>
            <person name="Jones J.D."/>
        </authorList>
    </citation>
    <scope>NUCLEOTIDE SEQUENCE</scope>
</reference>
<dbReference type="EMBL" id="FR824128">
    <property type="protein sequence ID" value="CCA19953.1"/>
    <property type="molecule type" value="Genomic_DNA"/>
</dbReference>
<proteinExistence type="predicted"/>